<sequence>MWSCARGDWRTAFVLLLLLLGLLLPSATAGRSRKDWPNTAQSVEQSLLQDAEALKSSVKRDYEKFSGEKDDMYKHRDAIQDMLDDAQANLDYLRQQELELKEKQNRRTKRIQERLHKEL</sequence>
<dbReference type="GeneID" id="5892611"/>
<evidence type="ECO:0000313" key="3">
    <source>
        <dbReference type="EMBL" id="EDQ87931.1"/>
    </source>
</evidence>
<organism evidence="3 4">
    <name type="scientific">Monosiga brevicollis</name>
    <name type="common">Choanoflagellate</name>
    <dbReference type="NCBI Taxonomy" id="81824"/>
    <lineage>
        <taxon>Eukaryota</taxon>
        <taxon>Choanoflagellata</taxon>
        <taxon>Craspedida</taxon>
        <taxon>Salpingoecidae</taxon>
        <taxon>Monosiga</taxon>
    </lineage>
</organism>
<keyword evidence="2" id="KW-0732">Signal</keyword>
<dbReference type="RefSeq" id="XP_001747464.1">
    <property type="nucleotide sequence ID" value="XM_001747412.1"/>
</dbReference>
<feature type="signal peptide" evidence="2">
    <location>
        <begin position="1"/>
        <end position="29"/>
    </location>
</feature>
<evidence type="ECO:0000256" key="1">
    <source>
        <dbReference type="SAM" id="Coils"/>
    </source>
</evidence>
<dbReference type="EMBL" id="CH991557">
    <property type="protein sequence ID" value="EDQ87931.1"/>
    <property type="molecule type" value="Genomic_DNA"/>
</dbReference>
<dbReference type="Proteomes" id="UP000001357">
    <property type="component" value="Unassembled WGS sequence"/>
</dbReference>
<protein>
    <recommendedName>
        <fullName evidence="5">Biogenesis of lysosome-related organelles complex 1 subunit 5</fullName>
    </recommendedName>
</protein>
<feature type="coiled-coil region" evidence="1">
    <location>
        <begin position="76"/>
        <end position="113"/>
    </location>
</feature>
<name>A9V3L0_MONBE</name>
<accession>A9V3L0</accession>
<keyword evidence="1" id="KW-0175">Coiled coil</keyword>
<evidence type="ECO:0008006" key="5">
    <source>
        <dbReference type="Google" id="ProtNLM"/>
    </source>
</evidence>
<evidence type="ECO:0000313" key="4">
    <source>
        <dbReference type="Proteomes" id="UP000001357"/>
    </source>
</evidence>
<reference evidence="3 4" key="1">
    <citation type="journal article" date="2008" name="Nature">
        <title>The genome of the choanoflagellate Monosiga brevicollis and the origin of metazoans.</title>
        <authorList>
            <consortium name="JGI Sequencing"/>
            <person name="King N."/>
            <person name="Westbrook M.J."/>
            <person name="Young S.L."/>
            <person name="Kuo A."/>
            <person name="Abedin M."/>
            <person name="Chapman J."/>
            <person name="Fairclough S."/>
            <person name="Hellsten U."/>
            <person name="Isogai Y."/>
            <person name="Letunic I."/>
            <person name="Marr M."/>
            <person name="Pincus D."/>
            <person name="Putnam N."/>
            <person name="Rokas A."/>
            <person name="Wright K.J."/>
            <person name="Zuzow R."/>
            <person name="Dirks W."/>
            <person name="Good M."/>
            <person name="Goodstein D."/>
            <person name="Lemons D."/>
            <person name="Li W."/>
            <person name="Lyons J.B."/>
            <person name="Morris A."/>
            <person name="Nichols S."/>
            <person name="Richter D.J."/>
            <person name="Salamov A."/>
            <person name="Bork P."/>
            <person name="Lim W.A."/>
            <person name="Manning G."/>
            <person name="Miller W.T."/>
            <person name="McGinnis W."/>
            <person name="Shapiro H."/>
            <person name="Tjian R."/>
            <person name="Grigoriev I.V."/>
            <person name="Rokhsar D."/>
        </authorList>
    </citation>
    <scope>NUCLEOTIDE SEQUENCE [LARGE SCALE GENOMIC DNA]</scope>
    <source>
        <strain evidence="4">MX1 / ATCC 50154</strain>
    </source>
</reference>
<dbReference type="KEGG" id="mbr:MONBRDRAFT_9725"/>
<dbReference type="InParanoid" id="A9V3L0"/>
<gene>
    <name evidence="3" type="ORF">MONBRDRAFT_9725</name>
</gene>
<keyword evidence="4" id="KW-1185">Reference proteome</keyword>
<feature type="chain" id="PRO_5002744639" description="Biogenesis of lysosome-related organelles complex 1 subunit 5" evidence="2">
    <location>
        <begin position="30"/>
        <end position="119"/>
    </location>
</feature>
<evidence type="ECO:0000256" key="2">
    <source>
        <dbReference type="SAM" id="SignalP"/>
    </source>
</evidence>
<dbReference type="AlphaFoldDB" id="A9V3L0"/>
<proteinExistence type="predicted"/>